<keyword evidence="3" id="KW-1185">Reference proteome</keyword>
<dbReference type="STRING" id="411471.SUBVAR_05366"/>
<reference evidence="2" key="1">
    <citation type="submission" date="2009-12" db="EMBL/GenBank/DDBJ databases">
        <authorList>
            <person name="Weinstock G."/>
            <person name="Sodergren E."/>
            <person name="Clifton S."/>
            <person name="Fulton L."/>
            <person name="Fulton B."/>
            <person name="Courtney L."/>
            <person name="Fronick C."/>
            <person name="Harrison M."/>
            <person name="Strong C."/>
            <person name="Farmer C."/>
            <person name="Delahaunty K."/>
            <person name="Markovic C."/>
            <person name="Hall O."/>
            <person name="Minx P."/>
            <person name="Tomlinson C."/>
            <person name="Mitreva M."/>
            <person name="Nelson J."/>
            <person name="Hou S."/>
            <person name="Wollam A."/>
            <person name="Pepin K.H."/>
            <person name="Johnson M."/>
            <person name="Bhonagiri V."/>
            <person name="Nash W.E."/>
            <person name="Warren W."/>
            <person name="Chinwalla A."/>
            <person name="Mardis E.R."/>
            <person name="Wilson R.K."/>
        </authorList>
    </citation>
    <scope>NUCLEOTIDE SEQUENCE [LARGE SCALE GENOMIC DNA]</scope>
    <source>
        <strain evidence="2">DSM 15176</strain>
    </source>
</reference>
<accession>D1PLI1</accession>
<dbReference type="HOGENOM" id="CLU_067297_1_1_9"/>
<dbReference type="Proteomes" id="UP000003438">
    <property type="component" value="Unassembled WGS sequence"/>
</dbReference>
<evidence type="ECO:0000313" key="2">
    <source>
        <dbReference type="EMBL" id="EFB76447.1"/>
    </source>
</evidence>
<comment type="caution">
    <text evidence="2">The sequence shown here is derived from an EMBL/GenBank/DDBJ whole genome shotgun (WGS) entry which is preliminary data.</text>
</comment>
<dbReference type="AlphaFoldDB" id="D1PLI1"/>
<evidence type="ECO:0000259" key="1">
    <source>
        <dbReference type="Pfam" id="PF13529"/>
    </source>
</evidence>
<dbReference type="InterPro" id="IPR039564">
    <property type="entry name" value="Peptidase_C39-like"/>
</dbReference>
<feature type="domain" description="Peptidase C39-like" evidence="1">
    <location>
        <begin position="70"/>
        <end position="229"/>
    </location>
</feature>
<dbReference type="EMBL" id="ACBY02000021">
    <property type="protein sequence ID" value="EFB76447.1"/>
    <property type="molecule type" value="Genomic_DNA"/>
</dbReference>
<dbReference type="eggNOG" id="COG4990">
    <property type="taxonomic scope" value="Bacteria"/>
</dbReference>
<gene>
    <name evidence="2" type="ORF">SUBVAR_05366</name>
</gene>
<evidence type="ECO:0000313" key="3">
    <source>
        <dbReference type="Proteomes" id="UP000003438"/>
    </source>
</evidence>
<sequence length="258" mass="28282">MLLAALSACGATAVIPAENQATGETAVAASRSQIGSMLPEGDVPEDVWPVLAMLQGTAETAVWLPFEAQLEVENIDQNPELPNGCEITSAAIVLNYLGFDVDKVTLAEEYLPRYVPYWDADPNVEFMGNPEDELAFYCLPGAVVTAVNDYLEDVGSSYTALDISGAPVEELYQWVANGTPVLVWTTRAFSDPLYNYTFQLPNGSWPYSNSHCLVLTGYDDETCYLADPMLEVETVSRDRFAECYLERGQYAVVIAQTE</sequence>
<dbReference type="PANTHER" id="PTHR37806:SF1">
    <property type="entry name" value="PEPTIDASE C39-LIKE DOMAIN-CONTAINING PROTEIN"/>
    <property type="match status" value="1"/>
</dbReference>
<dbReference type="Pfam" id="PF13529">
    <property type="entry name" value="Peptidase_C39_2"/>
    <property type="match status" value="1"/>
</dbReference>
<name>D1PLI1_9FIRM</name>
<dbReference type="PANTHER" id="PTHR37806">
    <property type="entry name" value="LMO0724 PROTEIN"/>
    <property type="match status" value="1"/>
</dbReference>
<organism evidence="2 3">
    <name type="scientific">Subdoligranulum variabile DSM 15176</name>
    <dbReference type="NCBI Taxonomy" id="411471"/>
    <lineage>
        <taxon>Bacteria</taxon>
        <taxon>Bacillati</taxon>
        <taxon>Bacillota</taxon>
        <taxon>Clostridia</taxon>
        <taxon>Eubacteriales</taxon>
        <taxon>Oscillospiraceae</taxon>
        <taxon>Subdoligranulum</taxon>
    </lineage>
</organism>
<dbReference type="Gene3D" id="3.90.70.10">
    <property type="entry name" value="Cysteine proteinases"/>
    <property type="match status" value="1"/>
</dbReference>
<proteinExistence type="predicted"/>
<protein>
    <recommendedName>
        <fullName evidence="1">Peptidase C39-like domain-containing protein</fullName>
    </recommendedName>
</protein>